<name>A0A5C3NL04_9APHY</name>
<proteinExistence type="predicted"/>
<feature type="non-terminal residue" evidence="1">
    <location>
        <position position="232"/>
    </location>
</feature>
<keyword evidence="2" id="KW-1185">Reference proteome</keyword>
<accession>A0A5C3NL04</accession>
<evidence type="ECO:0000313" key="2">
    <source>
        <dbReference type="Proteomes" id="UP000308197"/>
    </source>
</evidence>
<sequence>RPILNHIWSIAGGIEGCHVVRVACRHAPEWDYYNVYYVIPVDAGSRQNAGVRRLCTCPSFSGEIVVFRQTEDGRRILHMRGVDQVKAELAITAKAFEHMPHPSEYALQGATLRREHKREGTSYTYKSRNEDFLRVWISTDYTHESPTQEVAVLCEGIAPHKTRGITVSTSSCSHLIPFFARGLVLVLIMSSGLPTTIHAGSGEAKYEGAGTPQRAPPFEDPEVKLIATLQRQ</sequence>
<dbReference type="Proteomes" id="UP000308197">
    <property type="component" value="Unassembled WGS sequence"/>
</dbReference>
<gene>
    <name evidence="1" type="ORF">K466DRAFT_571323</name>
</gene>
<dbReference type="AlphaFoldDB" id="A0A5C3NL04"/>
<reference evidence="1 2" key="1">
    <citation type="journal article" date="2019" name="Nat. Ecol. Evol.">
        <title>Megaphylogeny resolves global patterns of mushroom evolution.</title>
        <authorList>
            <person name="Varga T."/>
            <person name="Krizsan K."/>
            <person name="Foldi C."/>
            <person name="Dima B."/>
            <person name="Sanchez-Garcia M."/>
            <person name="Sanchez-Ramirez S."/>
            <person name="Szollosi G.J."/>
            <person name="Szarkandi J.G."/>
            <person name="Papp V."/>
            <person name="Albert L."/>
            <person name="Andreopoulos W."/>
            <person name="Angelini C."/>
            <person name="Antonin V."/>
            <person name="Barry K.W."/>
            <person name="Bougher N.L."/>
            <person name="Buchanan P."/>
            <person name="Buyck B."/>
            <person name="Bense V."/>
            <person name="Catcheside P."/>
            <person name="Chovatia M."/>
            <person name="Cooper J."/>
            <person name="Damon W."/>
            <person name="Desjardin D."/>
            <person name="Finy P."/>
            <person name="Geml J."/>
            <person name="Haridas S."/>
            <person name="Hughes K."/>
            <person name="Justo A."/>
            <person name="Karasinski D."/>
            <person name="Kautmanova I."/>
            <person name="Kiss B."/>
            <person name="Kocsube S."/>
            <person name="Kotiranta H."/>
            <person name="LaButti K.M."/>
            <person name="Lechner B.E."/>
            <person name="Liimatainen K."/>
            <person name="Lipzen A."/>
            <person name="Lukacs Z."/>
            <person name="Mihaltcheva S."/>
            <person name="Morgado L.N."/>
            <person name="Niskanen T."/>
            <person name="Noordeloos M.E."/>
            <person name="Ohm R.A."/>
            <person name="Ortiz-Santana B."/>
            <person name="Ovrebo C."/>
            <person name="Racz N."/>
            <person name="Riley R."/>
            <person name="Savchenko A."/>
            <person name="Shiryaev A."/>
            <person name="Soop K."/>
            <person name="Spirin V."/>
            <person name="Szebenyi C."/>
            <person name="Tomsovsky M."/>
            <person name="Tulloss R.E."/>
            <person name="Uehling J."/>
            <person name="Grigoriev I.V."/>
            <person name="Vagvolgyi C."/>
            <person name="Papp T."/>
            <person name="Martin F.M."/>
            <person name="Miettinen O."/>
            <person name="Hibbett D.S."/>
            <person name="Nagy L.G."/>
        </authorList>
    </citation>
    <scope>NUCLEOTIDE SEQUENCE [LARGE SCALE GENOMIC DNA]</scope>
    <source>
        <strain evidence="1 2">HHB13444</strain>
    </source>
</reference>
<dbReference type="EMBL" id="ML213280">
    <property type="protein sequence ID" value="TFK77692.1"/>
    <property type="molecule type" value="Genomic_DNA"/>
</dbReference>
<organism evidence="1 2">
    <name type="scientific">Polyporus arcularius HHB13444</name>
    <dbReference type="NCBI Taxonomy" id="1314778"/>
    <lineage>
        <taxon>Eukaryota</taxon>
        <taxon>Fungi</taxon>
        <taxon>Dikarya</taxon>
        <taxon>Basidiomycota</taxon>
        <taxon>Agaricomycotina</taxon>
        <taxon>Agaricomycetes</taxon>
        <taxon>Polyporales</taxon>
        <taxon>Polyporaceae</taxon>
        <taxon>Polyporus</taxon>
    </lineage>
</organism>
<feature type="non-terminal residue" evidence="1">
    <location>
        <position position="1"/>
    </location>
</feature>
<dbReference type="InParanoid" id="A0A5C3NL04"/>
<evidence type="ECO:0000313" key="1">
    <source>
        <dbReference type="EMBL" id="TFK77692.1"/>
    </source>
</evidence>
<protein>
    <submittedName>
        <fullName evidence="1">Uncharacterized protein</fullName>
    </submittedName>
</protein>